<dbReference type="Proteomes" id="UP000190135">
    <property type="component" value="Unassembled WGS sequence"/>
</dbReference>
<gene>
    <name evidence="2" type="ORF">SAMN05428963_10134</name>
</gene>
<dbReference type="RefSeq" id="WP_207552860.1">
    <property type="nucleotide sequence ID" value="NZ_FUXL01000001.1"/>
</dbReference>
<dbReference type="InterPro" id="IPR011606">
    <property type="entry name" value="Brnchd-chn_aa_trnsp_permease"/>
</dbReference>
<sequence length="229" mass="23528">MKMLRLVFGDIGLVIITVFASFMGVGQISAQAGLDAPQTAIMTLLSVASPAQAAAMQILADGGFWVAAIVTMIVVNLRFIVMSASILGRLPAGRGWSNVSAIGLISASSFAVILSRLMGNAPRRPALYASLVCLFCATAATLGAIAGQQLAASVPSAIGAVLGAIIPVYFATLLARLWIYRGLMIHALAGALLIPPAYSVIGSVSLLVMPLAAAAIHAMVEHRGGRSDD</sequence>
<proteinExistence type="predicted"/>
<evidence type="ECO:0000256" key="1">
    <source>
        <dbReference type="SAM" id="Phobius"/>
    </source>
</evidence>
<feature type="transmembrane region" description="Helical" evidence="1">
    <location>
        <begin position="66"/>
        <end position="90"/>
    </location>
</feature>
<dbReference type="STRING" id="1365950.SAMN05428963_10134"/>
<organism evidence="2 3">
    <name type="scientific">Consotaella salsifontis</name>
    <dbReference type="NCBI Taxonomy" id="1365950"/>
    <lineage>
        <taxon>Bacteria</taxon>
        <taxon>Pseudomonadati</taxon>
        <taxon>Pseudomonadota</taxon>
        <taxon>Alphaproteobacteria</taxon>
        <taxon>Hyphomicrobiales</taxon>
        <taxon>Aurantimonadaceae</taxon>
        <taxon>Consotaella</taxon>
    </lineage>
</organism>
<feature type="transmembrane region" description="Helical" evidence="1">
    <location>
        <begin position="126"/>
        <end position="146"/>
    </location>
</feature>
<feature type="transmembrane region" description="Helical" evidence="1">
    <location>
        <begin position="40"/>
        <end position="59"/>
    </location>
</feature>
<keyword evidence="1" id="KW-0472">Membrane</keyword>
<protein>
    <submittedName>
        <fullName evidence="2">Predicted branched-chain amino acid permease (Azaleucine resistance)</fullName>
    </submittedName>
</protein>
<keyword evidence="3" id="KW-1185">Reference proteome</keyword>
<keyword evidence="1" id="KW-1133">Transmembrane helix</keyword>
<evidence type="ECO:0000313" key="2">
    <source>
        <dbReference type="EMBL" id="SJZ49227.1"/>
    </source>
</evidence>
<name>A0A1T4L3U6_9HYPH</name>
<dbReference type="AlphaFoldDB" id="A0A1T4L3U6"/>
<keyword evidence="1" id="KW-0812">Transmembrane</keyword>
<dbReference type="EMBL" id="FUXL01000001">
    <property type="protein sequence ID" value="SJZ49227.1"/>
    <property type="molecule type" value="Genomic_DNA"/>
</dbReference>
<dbReference type="Pfam" id="PF03591">
    <property type="entry name" value="AzlC"/>
    <property type="match status" value="1"/>
</dbReference>
<reference evidence="2 3" key="1">
    <citation type="submission" date="2017-02" db="EMBL/GenBank/DDBJ databases">
        <authorList>
            <person name="Peterson S.W."/>
        </authorList>
    </citation>
    <scope>NUCLEOTIDE SEQUENCE [LARGE SCALE GENOMIC DNA]</scope>
    <source>
        <strain evidence="2 3">USBA 369</strain>
    </source>
</reference>
<evidence type="ECO:0000313" key="3">
    <source>
        <dbReference type="Proteomes" id="UP000190135"/>
    </source>
</evidence>
<accession>A0A1T4L3U6</accession>
<feature type="transmembrane region" description="Helical" evidence="1">
    <location>
        <begin position="152"/>
        <end position="171"/>
    </location>
</feature>
<feature type="transmembrane region" description="Helical" evidence="1">
    <location>
        <begin position="96"/>
        <end position="114"/>
    </location>
</feature>